<evidence type="ECO:0000259" key="3">
    <source>
        <dbReference type="Pfam" id="PF02872"/>
    </source>
</evidence>
<keyword evidence="2" id="KW-0378">Hydrolase</keyword>
<dbReference type="PANTHER" id="PTHR11575:SF41">
    <property type="entry name" value="PUTATIVE (AFU_ORTHOLOGUE AFUA_1G01160)-RELATED"/>
    <property type="match status" value="1"/>
</dbReference>
<keyword evidence="5" id="KW-1185">Reference proteome</keyword>
<dbReference type="GO" id="GO:0016787">
    <property type="term" value="F:hydrolase activity"/>
    <property type="evidence" value="ECO:0007669"/>
    <property type="project" value="UniProtKB-KW"/>
</dbReference>
<dbReference type="Gene3D" id="3.60.21.10">
    <property type="match status" value="1"/>
</dbReference>
<dbReference type="InterPro" id="IPR008334">
    <property type="entry name" value="5'-Nucleotdase_C"/>
</dbReference>
<dbReference type="SUPFAM" id="SSF56300">
    <property type="entry name" value="Metallo-dependent phosphatases"/>
    <property type="match status" value="1"/>
</dbReference>
<gene>
    <name evidence="4" type="ORF">JX265_010290</name>
</gene>
<dbReference type="Pfam" id="PF02872">
    <property type="entry name" value="5_nucleotid_C"/>
    <property type="match status" value="1"/>
</dbReference>
<keyword evidence="2" id="KW-0547">Nucleotide-binding</keyword>
<dbReference type="Gene3D" id="3.90.780.10">
    <property type="entry name" value="5'-Nucleotidase, C-terminal domain"/>
    <property type="match status" value="1"/>
</dbReference>
<feature type="domain" description="5'-Nucleotidase C-terminal" evidence="3">
    <location>
        <begin position="341"/>
        <end position="488"/>
    </location>
</feature>
<evidence type="ECO:0000313" key="4">
    <source>
        <dbReference type="EMBL" id="KAI1859841.1"/>
    </source>
</evidence>
<name>A0A9P9WEW2_9PEZI</name>
<evidence type="ECO:0000256" key="1">
    <source>
        <dbReference type="ARBA" id="ARBA00006654"/>
    </source>
</evidence>
<reference evidence="4" key="1">
    <citation type="submission" date="2021-03" db="EMBL/GenBank/DDBJ databases">
        <title>Revisited historic fungal species revealed as producer of novel bioactive compounds through whole genome sequencing and comparative genomics.</title>
        <authorList>
            <person name="Vignolle G.A."/>
            <person name="Hochenegger N."/>
            <person name="Mach R.L."/>
            <person name="Mach-Aigner A.R."/>
            <person name="Javad Rahimi M."/>
            <person name="Salim K.A."/>
            <person name="Chan C.M."/>
            <person name="Lim L.B.L."/>
            <person name="Cai F."/>
            <person name="Druzhinina I.S."/>
            <person name="U'Ren J.M."/>
            <person name="Derntl C."/>
        </authorList>
    </citation>
    <scope>NUCLEOTIDE SEQUENCE</scope>
    <source>
        <strain evidence="4">TUCIM 5799</strain>
    </source>
</reference>
<dbReference type="AlphaFoldDB" id="A0A9P9WEW2"/>
<dbReference type="GO" id="GO:0009166">
    <property type="term" value="P:nucleotide catabolic process"/>
    <property type="evidence" value="ECO:0007669"/>
    <property type="project" value="InterPro"/>
</dbReference>
<accession>A0A9P9WEW2</accession>
<proteinExistence type="inferred from homology"/>
<evidence type="ECO:0000313" key="5">
    <source>
        <dbReference type="Proteomes" id="UP000829685"/>
    </source>
</evidence>
<dbReference type="PRINTS" id="PR01607">
    <property type="entry name" value="APYRASEFAMLY"/>
</dbReference>
<dbReference type="PANTHER" id="PTHR11575">
    <property type="entry name" value="5'-NUCLEOTIDASE-RELATED"/>
    <property type="match status" value="1"/>
</dbReference>
<comment type="similarity">
    <text evidence="1 2">Belongs to the 5'-nucleotidase family.</text>
</comment>
<sequence length="568" mass="62932">MDEIDILHFNDVYHTSDVELVPRFASTLSKPNHVLDGFTPARHQLRVFSGDAFSPSLEASVLHGGHMIDLLNALNIDVACYGNHDFDFGEARLSHLSRQTNFPWTLANAVRKHCVGDQRRYLAQAQKFVTREVAGYRLGFFGLAGTDWPSNCQHLPDCEIHDPASDGRRLAAHLRNSERCDFVIAVTHMRLAEDLKLSQATLSGDGKIDLILGGHDHYVLRRTHTDTNFDPSIIQPGVHDIAGPATQFNGFAHIIKSGTDWRGLSIVRLRVERLSDGSASISDMNLKQIVDLTKMPKYHQIPPCPKALAAIAKSLESIDKLVQQPLVYADISLEGRSTLIRSQESNLGNMVADAVRAFYNSDIALVNSGGIRCDRVIERSKDVPLCIRDILDISPFDNAMVVKRVSGSTIALSLENSVSDAHTDGRFMQVSGLSISVNWHHEEGDRILSIFHHPRQNPAPYPLQHDRMYTVAMTNFIAAGFDGYSCFESTETMIDVEGAMTDTNLLLEVFGGAFTSRDRVDGELNDNTTAGLMRARKEIVIAYNESDGLPVIRPRLEGRIKVISGVNL</sequence>
<dbReference type="GO" id="GO:0000166">
    <property type="term" value="F:nucleotide binding"/>
    <property type="evidence" value="ECO:0007669"/>
    <property type="project" value="UniProtKB-KW"/>
</dbReference>
<dbReference type="EMBL" id="JAFIMR010000033">
    <property type="protein sequence ID" value="KAI1859841.1"/>
    <property type="molecule type" value="Genomic_DNA"/>
</dbReference>
<dbReference type="InterPro" id="IPR029052">
    <property type="entry name" value="Metallo-depent_PP-like"/>
</dbReference>
<dbReference type="Proteomes" id="UP000829685">
    <property type="component" value="Unassembled WGS sequence"/>
</dbReference>
<dbReference type="InterPro" id="IPR036907">
    <property type="entry name" value="5'-Nucleotdase_C_sf"/>
</dbReference>
<evidence type="ECO:0000256" key="2">
    <source>
        <dbReference type="RuleBase" id="RU362119"/>
    </source>
</evidence>
<organism evidence="4 5">
    <name type="scientific">Neoarthrinium moseri</name>
    <dbReference type="NCBI Taxonomy" id="1658444"/>
    <lineage>
        <taxon>Eukaryota</taxon>
        <taxon>Fungi</taxon>
        <taxon>Dikarya</taxon>
        <taxon>Ascomycota</taxon>
        <taxon>Pezizomycotina</taxon>
        <taxon>Sordariomycetes</taxon>
        <taxon>Xylariomycetidae</taxon>
        <taxon>Amphisphaeriales</taxon>
        <taxon>Apiosporaceae</taxon>
        <taxon>Neoarthrinium</taxon>
    </lineage>
</organism>
<dbReference type="InterPro" id="IPR006179">
    <property type="entry name" value="5_nucleotidase/apyrase"/>
</dbReference>
<protein>
    <recommendedName>
        <fullName evidence="3">5'-Nucleotidase C-terminal domain-containing protein</fullName>
    </recommendedName>
</protein>
<dbReference type="SUPFAM" id="SSF55816">
    <property type="entry name" value="5'-nucleotidase (syn. UDP-sugar hydrolase), C-terminal domain"/>
    <property type="match status" value="1"/>
</dbReference>
<comment type="caution">
    <text evidence="4">The sequence shown here is derived from an EMBL/GenBank/DDBJ whole genome shotgun (WGS) entry which is preliminary data.</text>
</comment>